<accession>A0ACC2KQS6</accession>
<gene>
    <name evidence="1" type="ORF">MRB53_032020</name>
</gene>
<keyword evidence="2" id="KW-1185">Reference proteome</keyword>
<protein>
    <submittedName>
        <fullName evidence="1">Uncharacterized protein</fullName>
    </submittedName>
</protein>
<dbReference type="EMBL" id="CM056818">
    <property type="protein sequence ID" value="KAJ8623491.1"/>
    <property type="molecule type" value="Genomic_DNA"/>
</dbReference>
<name>A0ACC2KQS6_PERAE</name>
<sequence>MPSTREINRSEDGMSSQEVSVSRVFAVCSEVEAEAETNLDEGNIHGVESSLREGLSLNFEARFHLKKVFGNLIP</sequence>
<reference evidence="1 2" key="1">
    <citation type="journal article" date="2022" name="Hortic Res">
        <title>A haplotype resolved chromosomal level avocado genome allows analysis of novel avocado genes.</title>
        <authorList>
            <person name="Nath O."/>
            <person name="Fletcher S.J."/>
            <person name="Hayward A."/>
            <person name="Shaw L.M."/>
            <person name="Masouleh A.K."/>
            <person name="Furtado A."/>
            <person name="Henry R.J."/>
            <person name="Mitter N."/>
        </authorList>
    </citation>
    <scope>NUCLEOTIDE SEQUENCE [LARGE SCALE GENOMIC DNA]</scope>
    <source>
        <strain evidence="2">cv. Hass</strain>
    </source>
</reference>
<proteinExistence type="predicted"/>
<evidence type="ECO:0000313" key="2">
    <source>
        <dbReference type="Proteomes" id="UP001234297"/>
    </source>
</evidence>
<organism evidence="1 2">
    <name type="scientific">Persea americana</name>
    <name type="common">Avocado</name>
    <dbReference type="NCBI Taxonomy" id="3435"/>
    <lineage>
        <taxon>Eukaryota</taxon>
        <taxon>Viridiplantae</taxon>
        <taxon>Streptophyta</taxon>
        <taxon>Embryophyta</taxon>
        <taxon>Tracheophyta</taxon>
        <taxon>Spermatophyta</taxon>
        <taxon>Magnoliopsida</taxon>
        <taxon>Magnoliidae</taxon>
        <taxon>Laurales</taxon>
        <taxon>Lauraceae</taxon>
        <taxon>Persea</taxon>
    </lineage>
</organism>
<dbReference type="Proteomes" id="UP001234297">
    <property type="component" value="Chromosome 10"/>
</dbReference>
<comment type="caution">
    <text evidence="1">The sequence shown here is derived from an EMBL/GenBank/DDBJ whole genome shotgun (WGS) entry which is preliminary data.</text>
</comment>
<evidence type="ECO:0000313" key="1">
    <source>
        <dbReference type="EMBL" id="KAJ8623491.1"/>
    </source>
</evidence>